<name>A0A9W9Y2J9_9EURO</name>
<organism evidence="3 4">
    <name type="scientific">Penicillium fimorum</name>
    <dbReference type="NCBI Taxonomy" id="1882269"/>
    <lineage>
        <taxon>Eukaryota</taxon>
        <taxon>Fungi</taxon>
        <taxon>Dikarya</taxon>
        <taxon>Ascomycota</taxon>
        <taxon>Pezizomycotina</taxon>
        <taxon>Eurotiomycetes</taxon>
        <taxon>Eurotiomycetidae</taxon>
        <taxon>Eurotiales</taxon>
        <taxon>Aspergillaceae</taxon>
        <taxon>Penicillium</taxon>
    </lineage>
</organism>
<reference evidence="3" key="1">
    <citation type="submission" date="2022-12" db="EMBL/GenBank/DDBJ databases">
        <authorList>
            <person name="Petersen C."/>
        </authorList>
    </citation>
    <scope>NUCLEOTIDE SEQUENCE</scope>
    <source>
        <strain evidence="3">IBT 29495</strain>
    </source>
</reference>
<feature type="region of interest" description="Disordered" evidence="1">
    <location>
        <begin position="388"/>
        <end position="494"/>
    </location>
</feature>
<dbReference type="AlphaFoldDB" id="A0A9W9Y2J9"/>
<dbReference type="InterPro" id="IPR056009">
    <property type="entry name" value="DUF7587"/>
</dbReference>
<dbReference type="Proteomes" id="UP001149954">
    <property type="component" value="Unassembled WGS sequence"/>
</dbReference>
<reference evidence="3" key="2">
    <citation type="journal article" date="2023" name="IMA Fungus">
        <title>Comparative genomic study of the Penicillium genus elucidates a diverse pangenome and 15 lateral gene transfer events.</title>
        <authorList>
            <person name="Petersen C."/>
            <person name="Sorensen T."/>
            <person name="Nielsen M.R."/>
            <person name="Sondergaard T.E."/>
            <person name="Sorensen J.L."/>
            <person name="Fitzpatrick D.A."/>
            <person name="Frisvad J.C."/>
            <person name="Nielsen K.L."/>
        </authorList>
    </citation>
    <scope>NUCLEOTIDE SEQUENCE</scope>
    <source>
        <strain evidence="3">IBT 29495</strain>
    </source>
</reference>
<accession>A0A9W9Y2J9</accession>
<feature type="domain" description="DUF7587" evidence="2">
    <location>
        <begin position="143"/>
        <end position="280"/>
    </location>
</feature>
<proteinExistence type="predicted"/>
<feature type="compositionally biased region" description="Low complexity" evidence="1">
    <location>
        <begin position="85"/>
        <end position="96"/>
    </location>
</feature>
<evidence type="ECO:0000313" key="3">
    <source>
        <dbReference type="EMBL" id="KAJ5514628.1"/>
    </source>
</evidence>
<feature type="compositionally biased region" description="Polar residues" evidence="1">
    <location>
        <begin position="423"/>
        <end position="434"/>
    </location>
</feature>
<feature type="compositionally biased region" description="Basic and acidic residues" evidence="1">
    <location>
        <begin position="72"/>
        <end position="84"/>
    </location>
</feature>
<evidence type="ECO:0000313" key="4">
    <source>
        <dbReference type="Proteomes" id="UP001149954"/>
    </source>
</evidence>
<keyword evidence="4" id="KW-1185">Reference proteome</keyword>
<evidence type="ECO:0000256" key="1">
    <source>
        <dbReference type="SAM" id="MobiDB-lite"/>
    </source>
</evidence>
<comment type="caution">
    <text evidence="3">The sequence shown here is derived from an EMBL/GenBank/DDBJ whole genome shotgun (WGS) entry which is preliminary data.</text>
</comment>
<sequence>MNVGHSEEWIDHLEEIDSMKTDDSVVTSHGKTCLWCSYGLTIDEADGLEDQSTMSNDPEENNNSDQSQQSQHRHEEHRYWDQQQHHQGQQPQSQNQEYSEHEELQEHQYFGEQHHDQGQMHPHRQGHNHDHDLAMQGVTQDKMPPLLLRWSNRDSQGVNSKTGFLAGLFYDSEWFNPEDLPESRFENFFRNHVTKRKVRTPFISTCQSPLTPLHRAIAGQNGTILTVIDTSKLETKVFYAYLLAIRMRTWIPKGWKGYGEYLIWGSIPAQAIAYTVEIASLHVLRSNNNLREMLALRRKSPFQSGRTLGKLLTLLQVPAIHWENLAYEFAKAWGWRYKKENTLFLNGIRSGPPYLTEELVDSESEAPWLTPQNMHLLSDWVSDADYDLPESDEDLISTPESEGIAESRSISMCDKTETADDGNFSTHETLSTGSFREDYGTEDVQSQEVIDLTSDNEDTSSQRALQQDWPPDDNPYMYPDTPTKIRPPQSERKTTNHFVLNGQTDMDFFEKFRHWSQRGN</sequence>
<feature type="region of interest" description="Disordered" evidence="1">
    <location>
        <begin position="49"/>
        <end position="103"/>
    </location>
</feature>
<dbReference type="EMBL" id="JAPWDS010000002">
    <property type="protein sequence ID" value="KAJ5514628.1"/>
    <property type="molecule type" value="Genomic_DNA"/>
</dbReference>
<protein>
    <recommendedName>
        <fullName evidence="2">DUF7587 domain-containing protein</fullName>
    </recommendedName>
</protein>
<gene>
    <name evidence="3" type="ORF">N7463_004180</name>
</gene>
<dbReference type="Pfam" id="PF24494">
    <property type="entry name" value="DUF7587"/>
    <property type="match status" value="1"/>
</dbReference>
<dbReference type="OrthoDB" id="5397734at2759"/>
<evidence type="ECO:0000259" key="2">
    <source>
        <dbReference type="Pfam" id="PF24494"/>
    </source>
</evidence>